<evidence type="ECO:0000256" key="4">
    <source>
        <dbReference type="ARBA" id="ARBA00022475"/>
    </source>
</evidence>
<gene>
    <name evidence="11" type="ORF">ENQ35_01335</name>
</gene>
<evidence type="ECO:0000256" key="2">
    <source>
        <dbReference type="ARBA" id="ARBA00004162"/>
    </source>
</evidence>
<organism evidence="11">
    <name type="scientific">Ammonifex degensii</name>
    <dbReference type="NCBI Taxonomy" id="42838"/>
    <lineage>
        <taxon>Bacteria</taxon>
        <taxon>Bacillati</taxon>
        <taxon>Bacillota</taxon>
        <taxon>Clostridia</taxon>
        <taxon>Thermoanaerobacterales</taxon>
        <taxon>Thermoanaerobacteraceae</taxon>
        <taxon>Ammonifex</taxon>
    </lineage>
</organism>
<dbReference type="PANTHER" id="PTHR35091:SF2">
    <property type="entry name" value="FLAGELLAR PROTEIN FLIL"/>
    <property type="match status" value="1"/>
</dbReference>
<comment type="function">
    <text evidence="1 10">Controls the rotational direction of flagella during chemotaxis.</text>
</comment>
<evidence type="ECO:0000256" key="7">
    <source>
        <dbReference type="ARBA" id="ARBA00022779"/>
    </source>
</evidence>
<keyword evidence="6" id="KW-0812">Transmembrane</keyword>
<dbReference type="AlphaFoldDB" id="A0A7C1FF48"/>
<evidence type="ECO:0000256" key="3">
    <source>
        <dbReference type="ARBA" id="ARBA00008281"/>
    </source>
</evidence>
<dbReference type="PANTHER" id="PTHR35091">
    <property type="entry name" value="FLAGELLAR PROTEIN FLIL"/>
    <property type="match status" value="1"/>
</dbReference>
<comment type="caution">
    <text evidence="11">The sequence shown here is derived from an EMBL/GenBank/DDBJ whole genome shotgun (WGS) entry which is preliminary data.</text>
</comment>
<sequence length="169" mass="18801">MRSLAKKRAAGEGERTAKKGDSKKKLFIILAVVLILAAGAAAAKILLFKKTPASGREPTPAKQEKDIKTETLALESIVVNLADQDANHYLRVTVVLVFSGGEQVKKELEEKKFAFRDRIIRLLRQKHYAGVIAPDYTEKLKKEILAALKHGEDEGQKISDVYITEYLVQ</sequence>
<dbReference type="GO" id="GO:0071978">
    <property type="term" value="P:bacterial-type flagellum-dependent swarming motility"/>
    <property type="evidence" value="ECO:0007669"/>
    <property type="project" value="TreeGrafter"/>
</dbReference>
<dbReference type="GO" id="GO:0006935">
    <property type="term" value="P:chemotaxis"/>
    <property type="evidence" value="ECO:0007669"/>
    <property type="project" value="UniProtKB-KW"/>
</dbReference>
<protein>
    <recommendedName>
        <fullName evidence="10">Flagellar protein FliL</fullName>
    </recommendedName>
</protein>
<comment type="subcellular location">
    <subcellularLocation>
        <location evidence="2">Cell membrane</location>
        <topology evidence="2">Single-pass membrane protein</topology>
    </subcellularLocation>
</comment>
<dbReference type="GO" id="GO:0009425">
    <property type="term" value="C:bacterial-type flagellum basal body"/>
    <property type="evidence" value="ECO:0007669"/>
    <property type="project" value="InterPro"/>
</dbReference>
<keyword evidence="7 10" id="KW-0283">Flagellar rotation</keyword>
<dbReference type="EMBL" id="DSMV01000087">
    <property type="protein sequence ID" value="HDW51379.1"/>
    <property type="molecule type" value="Genomic_DNA"/>
</dbReference>
<keyword evidence="9 10" id="KW-0472">Membrane</keyword>
<evidence type="ECO:0000256" key="9">
    <source>
        <dbReference type="ARBA" id="ARBA00023136"/>
    </source>
</evidence>
<evidence type="ECO:0000256" key="5">
    <source>
        <dbReference type="ARBA" id="ARBA00022500"/>
    </source>
</evidence>
<dbReference type="Pfam" id="PF03748">
    <property type="entry name" value="FliL"/>
    <property type="match status" value="1"/>
</dbReference>
<dbReference type="GO" id="GO:0005886">
    <property type="term" value="C:plasma membrane"/>
    <property type="evidence" value="ECO:0007669"/>
    <property type="project" value="UniProtKB-SubCell"/>
</dbReference>
<evidence type="ECO:0000256" key="1">
    <source>
        <dbReference type="ARBA" id="ARBA00002254"/>
    </source>
</evidence>
<proteinExistence type="inferred from homology"/>
<evidence type="ECO:0000313" key="11">
    <source>
        <dbReference type="EMBL" id="HDW51379.1"/>
    </source>
</evidence>
<keyword evidence="8" id="KW-1133">Transmembrane helix</keyword>
<name>A0A7C1FF48_9THEO</name>
<keyword evidence="4 10" id="KW-1003">Cell membrane</keyword>
<evidence type="ECO:0000256" key="6">
    <source>
        <dbReference type="ARBA" id="ARBA00022692"/>
    </source>
</evidence>
<keyword evidence="11" id="KW-0969">Cilium</keyword>
<keyword evidence="11" id="KW-0282">Flagellum</keyword>
<keyword evidence="5 10" id="KW-0145">Chemotaxis</keyword>
<evidence type="ECO:0000256" key="10">
    <source>
        <dbReference type="RuleBase" id="RU364125"/>
    </source>
</evidence>
<comment type="similarity">
    <text evidence="3 10">Belongs to the FliL family.</text>
</comment>
<reference evidence="11" key="1">
    <citation type="journal article" date="2020" name="mSystems">
        <title>Genome- and Community-Level Interaction Insights into Carbon Utilization and Element Cycling Functions of Hydrothermarchaeota in Hydrothermal Sediment.</title>
        <authorList>
            <person name="Zhou Z."/>
            <person name="Liu Y."/>
            <person name="Xu W."/>
            <person name="Pan J."/>
            <person name="Luo Z.H."/>
            <person name="Li M."/>
        </authorList>
    </citation>
    <scope>NUCLEOTIDE SEQUENCE [LARGE SCALE GENOMIC DNA]</scope>
    <source>
        <strain evidence="11">SpSt-301</strain>
    </source>
</reference>
<dbReference type="InterPro" id="IPR005503">
    <property type="entry name" value="FliL"/>
</dbReference>
<accession>A0A7C1FF48</accession>
<keyword evidence="11" id="KW-0966">Cell projection</keyword>
<evidence type="ECO:0000256" key="8">
    <source>
        <dbReference type="ARBA" id="ARBA00022989"/>
    </source>
</evidence>